<dbReference type="InterPro" id="IPR020843">
    <property type="entry name" value="ER"/>
</dbReference>
<gene>
    <name evidence="10" type="ORF">A1O9_04025</name>
</gene>
<evidence type="ECO:0000256" key="8">
    <source>
        <dbReference type="RuleBase" id="RU361277"/>
    </source>
</evidence>
<dbReference type="InterPro" id="IPR036291">
    <property type="entry name" value="NAD(P)-bd_dom_sf"/>
</dbReference>
<keyword evidence="11" id="KW-1185">Reference proteome</keyword>
<evidence type="ECO:0000256" key="6">
    <source>
        <dbReference type="ARBA" id="ARBA00023002"/>
    </source>
</evidence>
<dbReference type="InterPro" id="IPR013149">
    <property type="entry name" value="ADH-like_C"/>
</dbReference>
<dbReference type="HOGENOM" id="CLU_026673_11_5_1"/>
<comment type="pathway">
    <text evidence="2">Carbohydrate degradation.</text>
</comment>
<comment type="cofactor">
    <cofactor evidence="1 8">
        <name>Zn(2+)</name>
        <dbReference type="ChEBI" id="CHEBI:29105"/>
    </cofactor>
</comment>
<dbReference type="SUPFAM" id="SSF50129">
    <property type="entry name" value="GroES-like"/>
    <property type="match status" value="1"/>
</dbReference>
<dbReference type="InterPro" id="IPR002328">
    <property type="entry name" value="ADH_Zn_CS"/>
</dbReference>
<dbReference type="SUPFAM" id="SSF51735">
    <property type="entry name" value="NAD(P)-binding Rossmann-fold domains"/>
    <property type="match status" value="1"/>
</dbReference>
<dbReference type="InterPro" id="IPR011032">
    <property type="entry name" value="GroES-like_sf"/>
</dbReference>
<evidence type="ECO:0000256" key="5">
    <source>
        <dbReference type="ARBA" id="ARBA00022833"/>
    </source>
</evidence>
<dbReference type="Gene3D" id="3.90.180.10">
    <property type="entry name" value="Medium-chain alcohol dehydrogenases, catalytic domain"/>
    <property type="match status" value="1"/>
</dbReference>
<accession>A0A072PH47</accession>
<keyword evidence="4 8" id="KW-0479">Metal-binding</keyword>
<dbReference type="VEuPathDB" id="FungiDB:A1O9_04025"/>
<organism evidence="10 11">
    <name type="scientific">Exophiala aquamarina CBS 119918</name>
    <dbReference type="NCBI Taxonomy" id="1182545"/>
    <lineage>
        <taxon>Eukaryota</taxon>
        <taxon>Fungi</taxon>
        <taxon>Dikarya</taxon>
        <taxon>Ascomycota</taxon>
        <taxon>Pezizomycotina</taxon>
        <taxon>Eurotiomycetes</taxon>
        <taxon>Chaetothyriomycetidae</taxon>
        <taxon>Chaetothyriales</taxon>
        <taxon>Herpotrichiellaceae</taxon>
        <taxon>Exophiala</taxon>
    </lineage>
</organism>
<keyword evidence="7" id="KW-0520">NAD</keyword>
<dbReference type="AlphaFoldDB" id="A0A072PH47"/>
<comment type="caution">
    <text evidence="10">The sequence shown here is derived from an EMBL/GenBank/DDBJ whole genome shotgun (WGS) entry which is preliminary data.</text>
</comment>
<dbReference type="GO" id="GO:0006062">
    <property type="term" value="P:sorbitol catabolic process"/>
    <property type="evidence" value="ECO:0007669"/>
    <property type="project" value="TreeGrafter"/>
</dbReference>
<dbReference type="Pfam" id="PF08240">
    <property type="entry name" value="ADH_N"/>
    <property type="match status" value="1"/>
</dbReference>
<dbReference type="InterPro" id="IPR045306">
    <property type="entry name" value="SDH-like"/>
</dbReference>
<dbReference type="EMBL" id="AMGV01000003">
    <property type="protein sequence ID" value="KEF59181.1"/>
    <property type="molecule type" value="Genomic_DNA"/>
</dbReference>
<evidence type="ECO:0000256" key="4">
    <source>
        <dbReference type="ARBA" id="ARBA00022723"/>
    </source>
</evidence>
<dbReference type="Gene3D" id="3.40.50.720">
    <property type="entry name" value="NAD(P)-binding Rossmann-like Domain"/>
    <property type="match status" value="1"/>
</dbReference>
<comment type="similarity">
    <text evidence="3 8">Belongs to the zinc-containing alcohol dehydrogenase family.</text>
</comment>
<dbReference type="InterPro" id="IPR013154">
    <property type="entry name" value="ADH-like_N"/>
</dbReference>
<dbReference type="OrthoDB" id="2148442at2759"/>
<dbReference type="FunFam" id="3.40.50.720:FF:000068">
    <property type="entry name" value="Sorbitol dehydrogenase"/>
    <property type="match status" value="1"/>
</dbReference>
<keyword evidence="5 8" id="KW-0862">Zinc</keyword>
<dbReference type="STRING" id="1182545.A0A072PH47"/>
<dbReference type="Pfam" id="PF00107">
    <property type="entry name" value="ADH_zinc_N"/>
    <property type="match status" value="1"/>
</dbReference>
<sequence>MSPSILLNGNVPNDNFLPTAGNPPIKAISATRTTLDLPSLLTRLSSSYTNPSLTVFSQRLNLRSTPIPTPCPTQALIHVRCTGICGSDLHLWHRGAIGPLRITSPCILGHEAAGEVLAVGAAVKNLEPGDRVAIEPGVPCGECWLCYQGRYNLCESVKFAGVADCDGSIRRFMVHEAKYCHKIPDSMTFRTAALLEPLAVVMHAISMCAGKLALGRPALVCGAGPIGLIALKAARASGAWPLVITDVDEARLDFATRFVSGVRPWLIQGDSALENSDGLRKLFGYKDEYLAPQVVLECTGVESSVATAAYACRRGGTVVVVGVGKSKMDNLPFMHLSLGEIDLKFINRYKDMWPAAINLLGDGRIMDLDGLVTHQFELERAIEAMETCADRTSGSIKVQIVDDEKIQI</sequence>
<dbReference type="SMART" id="SM00829">
    <property type="entry name" value="PKS_ER"/>
    <property type="match status" value="1"/>
</dbReference>
<dbReference type="GO" id="GO:0008270">
    <property type="term" value="F:zinc ion binding"/>
    <property type="evidence" value="ECO:0007669"/>
    <property type="project" value="InterPro"/>
</dbReference>
<evidence type="ECO:0000313" key="11">
    <source>
        <dbReference type="Proteomes" id="UP000027920"/>
    </source>
</evidence>
<dbReference type="GO" id="GO:0003939">
    <property type="term" value="F:L-iditol 2-dehydrogenase (NAD+) activity"/>
    <property type="evidence" value="ECO:0007669"/>
    <property type="project" value="TreeGrafter"/>
</dbReference>
<evidence type="ECO:0000313" key="10">
    <source>
        <dbReference type="EMBL" id="KEF59181.1"/>
    </source>
</evidence>
<dbReference type="Proteomes" id="UP000027920">
    <property type="component" value="Unassembled WGS sequence"/>
</dbReference>
<dbReference type="PANTHER" id="PTHR43161">
    <property type="entry name" value="SORBITOL DEHYDROGENASE"/>
    <property type="match status" value="1"/>
</dbReference>
<dbReference type="PANTHER" id="PTHR43161:SF4">
    <property type="entry name" value="D-XYLULOSE REDUCTASE"/>
    <property type="match status" value="1"/>
</dbReference>
<protein>
    <recommendedName>
        <fullName evidence="9">Enoyl reductase (ER) domain-containing protein</fullName>
    </recommendedName>
</protein>
<evidence type="ECO:0000256" key="7">
    <source>
        <dbReference type="ARBA" id="ARBA00023027"/>
    </source>
</evidence>
<keyword evidence="6" id="KW-0560">Oxidoreductase</keyword>
<evidence type="ECO:0000256" key="3">
    <source>
        <dbReference type="ARBA" id="ARBA00008072"/>
    </source>
</evidence>
<reference evidence="10 11" key="1">
    <citation type="submission" date="2013-03" db="EMBL/GenBank/DDBJ databases">
        <title>The Genome Sequence of Exophiala aquamarina CBS 119918.</title>
        <authorList>
            <consortium name="The Broad Institute Genomics Platform"/>
            <person name="Cuomo C."/>
            <person name="de Hoog S."/>
            <person name="Gorbushina A."/>
            <person name="Walker B."/>
            <person name="Young S.K."/>
            <person name="Zeng Q."/>
            <person name="Gargeya S."/>
            <person name="Fitzgerald M."/>
            <person name="Haas B."/>
            <person name="Abouelleil A."/>
            <person name="Allen A.W."/>
            <person name="Alvarado L."/>
            <person name="Arachchi H.M."/>
            <person name="Berlin A.M."/>
            <person name="Chapman S.B."/>
            <person name="Gainer-Dewar J."/>
            <person name="Goldberg J."/>
            <person name="Griggs A."/>
            <person name="Gujja S."/>
            <person name="Hansen M."/>
            <person name="Howarth C."/>
            <person name="Imamovic A."/>
            <person name="Ireland A."/>
            <person name="Larimer J."/>
            <person name="McCowan C."/>
            <person name="Murphy C."/>
            <person name="Pearson M."/>
            <person name="Poon T.W."/>
            <person name="Priest M."/>
            <person name="Roberts A."/>
            <person name="Saif S."/>
            <person name="Shea T."/>
            <person name="Sisk P."/>
            <person name="Sykes S."/>
            <person name="Wortman J."/>
            <person name="Nusbaum C."/>
            <person name="Birren B."/>
        </authorList>
    </citation>
    <scope>NUCLEOTIDE SEQUENCE [LARGE SCALE GENOMIC DNA]</scope>
    <source>
        <strain evidence="10 11">CBS 119918</strain>
    </source>
</reference>
<proteinExistence type="inferred from homology"/>
<evidence type="ECO:0000256" key="1">
    <source>
        <dbReference type="ARBA" id="ARBA00001947"/>
    </source>
</evidence>
<name>A0A072PH47_9EURO</name>
<evidence type="ECO:0000259" key="9">
    <source>
        <dbReference type="SMART" id="SM00829"/>
    </source>
</evidence>
<dbReference type="CDD" id="cd05285">
    <property type="entry name" value="sorbitol_DH"/>
    <property type="match status" value="1"/>
</dbReference>
<dbReference type="GeneID" id="25278958"/>
<dbReference type="PROSITE" id="PS00059">
    <property type="entry name" value="ADH_ZINC"/>
    <property type="match status" value="1"/>
</dbReference>
<feature type="domain" description="Enoyl reductase (ER)" evidence="9">
    <location>
        <begin position="57"/>
        <end position="393"/>
    </location>
</feature>
<evidence type="ECO:0000256" key="2">
    <source>
        <dbReference type="ARBA" id="ARBA00004921"/>
    </source>
</evidence>
<dbReference type="RefSeq" id="XP_013261771.1">
    <property type="nucleotide sequence ID" value="XM_013406317.1"/>
</dbReference>